<dbReference type="GeneID" id="111133619"/>
<proteinExistence type="inferred from homology"/>
<evidence type="ECO:0000256" key="2">
    <source>
        <dbReference type="ARBA" id="ARBA00005851"/>
    </source>
</evidence>
<evidence type="ECO:0000256" key="4">
    <source>
        <dbReference type="ARBA" id="ARBA00022525"/>
    </source>
</evidence>
<dbReference type="KEGG" id="cvn:111133617"/>
<evidence type="ECO:0000256" key="12">
    <source>
        <dbReference type="ARBA" id="ARBA00042730"/>
    </source>
</evidence>
<evidence type="ECO:0000256" key="8">
    <source>
        <dbReference type="ARBA" id="ARBA00038932"/>
    </source>
</evidence>
<comment type="catalytic activity">
    <reaction evidence="7">
        <text>L-dopachrome = 5,6-dihydroxyindole-2-carboxylate</text>
        <dbReference type="Rhea" id="RHEA:13041"/>
        <dbReference type="ChEBI" id="CHEBI:16875"/>
        <dbReference type="ChEBI" id="CHEBI:57509"/>
        <dbReference type="EC" id="5.3.3.12"/>
    </reaction>
</comment>
<evidence type="ECO:0000256" key="5">
    <source>
        <dbReference type="ARBA" id="ARBA00023235"/>
    </source>
</evidence>
<evidence type="ECO:0000313" key="14">
    <source>
        <dbReference type="RefSeq" id="XP_022337849.1"/>
    </source>
</evidence>
<dbReference type="AlphaFoldDB" id="A0A8B8ECK1"/>
<dbReference type="SUPFAM" id="SSF55331">
    <property type="entry name" value="Tautomerase/MIF"/>
    <property type="match status" value="1"/>
</dbReference>
<evidence type="ECO:0000256" key="10">
    <source>
        <dbReference type="ARBA" id="ARBA00041631"/>
    </source>
</evidence>
<dbReference type="Pfam" id="PF01187">
    <property type="entry name" value="MIF"/>
    <property type="match status" value="1"/>
</dbReference>
<dbReference type="RefSeq" id="XP_022337850.1">
    <property type="nucleotide sequence ID" value="XM_022482142.1"/>
</dbReference>
<keyword evidence="5" id="KW-0413">Isomerase</keyword>
<dbReference type="GO" id="GO:0050178">
    <property type="term" value="F:phenylpyruvate tautomerase activity"/>
    <property type="evidence" value="ECO:0007669"/>
    <property type="project" value="UniProtKB-EC"/>
</dbReference>
<evidence type="ECO:0000313" key="13">
    <source>
        <dbReference type="Proteomes" id="UP000694844"/>
    </source>
</evidence>
<name>A0A8B8ECK1_CRAVI</name>
<dbReference type="EC" id="5.3.3.12" evidence="8"/>
<dbReference type="GO" id="GO:0005125">
    <property type="term" value="F:cytokine activity"/>
    <property type="evidence" value="ECO:0007669"/>
    <property type="project" value="UniProtKB-KW"/>
</dbReference>
<organism evidence="13 15">
    <name type="scientific">Crassostrea virginica</name>
    <name type="common">Eastern oyster</name>
    <dbReference type="NCBI Taxonomy" id="6565"/>
    <lineage>
        <taxon>Eukaryota</taxon>
        <taxon>Metazoa</taxon>
        <taxon>Spiralia</taxon>
        <taxon>Lophotrochozoa</taxon>
        <taxon>Mollusca</taxon>
        <taxon>Bivalvia</taxon>
        <taxon>Autobranchia</taxon>
        <taxon>Pteriomorphia</taxon>
        <taxon>Ostreida</taxon>
        <taxon>Ostreoidea</taxon>
        <taxon>Ostreidae</taxon>
        <taxon>Crassostrea</taxon>
    </lineage>
</organism>
<evidence type="ECO:0000256" key="7">
    <source>
        <dbReference type="ARBA" id="ARBA00036823"/>
    </source>
</evidence>
<protein>
    <recommendedName>
        <fullName evidence="12">L-dopachrome isomerase</fullName>
        <ecNumber evidence="9">5.3.2.1</ecNumber>
        <ecNumber evidence="8">5.3.3.12</ecNumber>
    </recommendedName>
    <alternativeName>
        <fullName evidence="10">L-dopachrome tautomerase</fullName>
    </alternativeName>
    <alternativeName>
        <fullName evidence="11">Phenylpyruvate tautomerase</fullName>
    </alternativeName>
</protein>
<dbReference type="GO" id="GO:0004167">
    <property type="term" value="F:dopachrome isomerase activity"/>
    <property type="evidence" value="ECO:0007669"/>
    <property type="project" value="UniProtKB-EC"/>
</dbReference>
<comment type="similarity">
    <text evidence="2">Belongs to the MIF family.</text>
</comment>
<evidence type="ECO:0000256" key="6">
    <source>
        <dbReference type="ARBA" id="ARBA00036735"/>
    </source>
</evidence>
<evidence type="ECO:0000256" key="1">
    <source>
        <dbReference type="ARBA" id="ARBA00004613"/>
    </source>
</evidence>
<keyword evidence="4" id="KW-0964">Secreted</keyword>
<dbReference type="InterPro" id="IPR014347">
    <property type="entry name" value="Tautomerase/MIF_sf"/>
</dbReference>
<evidence type="ECO:0000256" key="3">
    <source>
        <dbReference type="ARBA" id="ARBA00022514"/>
    </source>
</evidence>
<evidence type="ECO:0000256" key="9">
    <source>
        <dbReference type="ARBA" id="ARBA00039086"/>
    </source>
</evidence>
<dbReference type="GO" id="GO:0005615">
    <property type="term" value="C:extracellular space"/>
    <property type="evidence" value="ECO:0007669"/>
    <property type="project" value="UniProtKB-KW"/>
</dbReference>
<comment type="catalytic activity">
    <reaction evidence="6">
        <text>3-phenylpyruvate = enol-phenylpyruvate</text>
        <dbReference type="Rhea" id="RHEA:17097"/>
        <dbReference type="ChEBI" id="CHEBI:16815"/>
        <dbReference type="ChEBI" id="CHEBI:18005"/>
        <dbReference type="EC" id="5.3.2.1"/>
    </reaction>
</comment>
<keyword evidence="3" id="KW-0202">Cytokine</keyword>
<dbReference type="PANTHER" id="PTHR11954:SF6">
    <property type="entry name" value="MACROPHAGE MIGRATION INHIBITORY FACTOR"/>
    <property type="match status" value="1"/>
</dbReference>
<dbReference type="Gene3D" id="3.30.429.10">
    <property type="entry name" value="Macrophage Migration Inhibitory Factor"/>
    <property type="match status" value="1"/>
</dbReference>
<evidence type="ECO:0000256" key="11">
    <source>
        <dbReference type="ARBA" id="ARBA00041912"/>
    </source>
</evidence>
<dbReference type="EC" id="5.3.2.1" evidence="9"/>
<dbReference type="RefSeq" id="XP_022337849.1">
    <property type="nucleotide sequence ID" value="XM_022482141.1"/>
</dbReference>
<comment type="subcellular location">
    <subcellularLocation>
        <location evidence="1">Secreted</location>
    </subcellularLocation>
</comment>
<keyword evidence="13" id="KW-1185">Reference proteome</keyword>
<dbReference type="KEGG" id="cvn:111133619"/>
<dbReference type="Proteomes" id="UP000694844">
    <property type="component" value="Chromosome 5"/>
</dbReference>
<dbReference type="PANTHER" id="PTHR11954">
    <property type="entry name" value="D-DOPACHROME DECARBOXYLASE"/>
    <property type="match status" value="1"/>
</dbReference>
<accession>A0A8B8ECK1</accession>
<reference evidence="14 15" key="1">
    <citation type="submission" date="2025-04" db="UniProtKB">
        <authorList>
            <consortium name="RefSeq"/>
        </authorList>
    </citation>
    <scope>IDENTIFICATION</scope>
    <source>
        <tissue evidence="14 15">Whole sample</tissue>
    </source>
</reference>
<evidence type="ECO:0000313" key="15">
    <source>
        <dbReference type="RefSeq" id="XP_022337850.1"/>
    </source>
</evidence>
<sequence length="113" mass="12764">MPTFVVNTNLPKDKIPPDFLQQTSAFLAKQLEKPEFYVVVRVNPDQMMITAGTNEPCAIVELHNITDGAKNKENAEAITNFIESTLAIPKSRFYVIFTNLRREDIAFQGKTFA</sequence>
<dbReference type="OrthoDB" id="255819at2759"/>
<gene>
    <name evidence="15" type="primary">LOC111133619</name>
    <name evidence="14" type="synonym">LOC111133617</name>
</gene>
<dbReference type="InterPro" id="IPR001398">
    <property type="entry name" value="Macrophage_inhib_fac"/>
</dbReference>